<sequence>MDPTVQPSDIRLTMVHFWVHVCNLPLILMNKEVGQIVGNAIGQFLDMDFEDGGIAWGRTMRIRVAIDVRKPLRRGMKLSLSSTDPIWVDFKYERLPIFCYFCGLLGHTDRDCDAKLSSAEGSRIDVMQYGAWLRMDNFKGKGARRNGLINRGDEVRSPVGQGTPTRLASVYRKEDEGPLPSIPKPGAPADVVPAQYRDRDVHVGQSLFPVIDGVCPETVVNMATNSGIPVSPPSPTNFEFLHGREAAAVDGPGAHSPLTDVGLQEAQPTQIEPVPVAKSSPIVPTVLMEIEARPLGVTVLGKKKWKRVARQHMESTTVHSPDTRNKRVLEEVAACGVPQGDEASEQHIGKRLCMLGDVRSLVSTISLVSSSLRRWERSVFGCVKRQLKEKTEQLQRLLTLSSNSPTDVATLSEDGG</sequence>
<protein>
    <submittedName>
        <fullName evidence="1">Uncharacterized protein</fullName>
    </submittedName>
</protein>
<comment type="caution">
    <text evidence="1">The sequence shown here is derived from an EMBL/GenBank/DDBJ whole genome shotgun (WGS) entry which is preliminary data.</text>
</comment>
<proteinExistence type="predicted"/>
<organism evidence="1 2">
    <name type="scientific">Camellia lanceoleosa</name>
    <dbReference type="NCBI Taxonomy" id="1840588"/>
    <lineage>
        <taxon>Eukaryota</taxon>
        <taxon>Viridiplantae</taxon>
        <taxon>Streptophyta</taxon>
        <taxon>Embryophyta</taxon>
        <taxon>Tracheophyta</taxon>
        <taxon>Spermatophyta</taxon>
        <taxon>Magnoliopsida</taxon>
        <taxon>eudicotyledons</taxon>
        <taxon>Gunneridae</taxon>
        <taxon>Pentapetalae</taxon>
        <taxon>asterids</taxon>
        <taxon>Ericales</taxon>
        <taxon>Theaceae</taxon>
        <taxon>Camellia</taxon>
    </lineage>
</organism>
<reference evidence="1 2" key="1">
    <citation type="journal article" date="2022" name="Plant J.">
        <title>Chromosome-level genome of Camellia lanceoleosa provides a valuable resource for understanding genome evolution and self-incompatibility.</title>
        <authorList>
            <person name="Gong W."/>
            <person name="Xiao S."/>
            <person name="Wang L."/>
            <person name="Liao Z."/>
            <person name="Chang Y."/>
            <person name="Mo W."/>
            <person name="Hu G."/>
            <person name="Li W."/>
            <person name="Zhao G."/>
            <person name="Zhu H."/>
            <person name="Hu X."/>
            <person name="Ji K."/>
            <person name="Xiang X."/>
            <person name="Song Q."/>
            <person name="Yuan D."/>
            <person name="Jin S."/>
            <person name="Zhang L."/>
        </authorList>
    </citation>
    <scope>NUCLEOTIDE SEQUENCE [LARGE SCALE GENOMIC DNA]</scope>
    <source>
        <strain evidence="1">SQ_2022a</strain>
    </source>
</reference>
<evidence type="ECO:0000313" key="1">
    <source>
        <dbReference type="EMBL" id="KAI8002090.1"/>
    </source>
</evidence>
<name>A0ACC0GLZ4_9ERIC</name>
<keyword evidence="2" id="KW-1185">Reference proteome</keyword>
<dbReference type="EMBL" id="CM045766">
    <property type="protein sequence ID" value="KAI8002090.1"/>
    <property type="molecule type" value="Genomic_DNA"/>
</dbReference>
<gene>
    <name evidence="1" type="ORF">LOK49_LG08G00665</name>
</gene>
<dbReference type="Proteomes" id="UP001060215">
    <property type="component" value="Chromosome 9"/>
</dbReference>
<evidence type="ECO:0000313" key="2">
    <source>
        <dbReference type="Proteomes" id="UP001060215"/>
    </source>
</evidence>
<accession>A0ACC0GLZ4</accession>